<keyword evidence="7 14" id="KW-0819">tRNA processing</keyword>
<dbReference type="GO" id="GO:0005524">
    <property type="term" value="F:ATP binding"/>
    <property type="evidence" value="ECO:0007669"/>
    <property type="project" value="UniProtKB-UniRule"/>
</dbReference>
<evidence type="ECO:0000256" key="7">
    <source>
        <dbReference type="ARBA" id="ARBA00022694"/>
    </source>
</evidence>
<dbReference type="PANTHER" id="PTHR17490:SF16">
    <property type="entry name" value="THREONYLCARBAMOYL-AMP SYNTHASE"/>
    <property type="match status" value="1"/>
</dbReference>
<evidence type="ECO:0000256" key="15">
    <source>
        <dbReference type="PIRSR" id="PIRSR004930-1"/>
    </source>
</evidence>
<feature type="binding site" evidence="15">
    <location>
        <position position="237"/>
    </location>
    <ligand>
        <name>ATP</name>
        <dbReference type="ChEBI" id="CHEBI:30616"/>
    </ligand>
</feature>
<evidence type="ECO:0000259" key="16">
    <source>
        <dbReference type="PROSITE" id="PS51163"/>
    </source>
</evidence>
<dbReference type="GO" id="GO:0000049">
    <property type="term" value="F:tRNA binding"/>
    <property type="evidence" value="ECO:0007669"/>
    <property type="project" value="TreeGrafter"/>
</dbReference>
<evidence type="ECO:0000313" key="17">
    <source>
        <dbReference type="EMBL" id="KAJ5142602.1"/>
    </source>
</evidence>
<evidence type="ECO:0000256" key="14">
    <source>
        <dbReference type="PIRNR" id="PIRNR004930"/>
    </source>
</evidence>
<dbReference type="Gene3D" id="3.40.50.11030">
    <property type="entry name" value="Threonylcarbamoyl-AMP synthase, C-terminal domain"/>
    <property type="match status" value="1"/>
</dbReference>
<dbReference type="InterPro" id="IPR017945">
    <property type="entry name" value="DHBP_synth_RibB-like_a/b_dom"/>
</dbReference>
<evidence type="ECO:0000256" key="13">
    <source>
        <dbReference type="ARBA" id="ARBA00056339"/>
    </source>
</evidence>
<feature type="binding site" evidence="15">
    <location>
        <position position="159"/>
    </location>
    <ligand>
        <name>ATP</name>
        <dbReference type="ChEBI" id="CHEBI:30616"/>
    </ligand>
</feature>
<keyword evidence="9 14" id="KW-0547">Nucleotide-binding</keyword>
<evidence type="ECO:0000256" key="8">
    <source>
        <dbReference type="ARBA" id="ARBA00022695"/>
    </source>
</evidence>
<feature type="binding site" evidence="15">
    <location>
        <position position="83"/>
    </location>
    <ligand>
        <name>ATP</name>
        <dbReference type="ChEBI" id="CHEBI:30616"/>
    </ligand>
</feature>
<feature type="binding site" evidence="15">
    <location>
        <position position="223"/>
    </location>
    <ligand>
        <name>L-threonine</name>
        <dbReference type="ChEBI" id="CHEBI:57926"/>
    </ligand>
</feature>
<feature type="binding site" evidence="15">
    <location>
        <position position="60"/>
    </location>
    <ligand>
        <name>L-threonine</name>
        <dbReference type="ChEBI" id="CHEBI:57926"/>
    </ligand>
</feature>
<feature type="binding site" evidence="15">
    <location>
        <position position="185"/>
    </location>
    <ligand>
        <name>ATP</name>
        <dbReference type="ChEBI" id="CHEBI:30616"/>
    </ligand>
</feature>
<proteinExistence type="inferred from homology"/>
<comment type="function">
    <text evidence="13">Required for the formation of a threonylcarbamoyl group on adenosine at position 37 (t(6)A37) in tRNAs that read codons beginning with adenine. Likely catalyzes the conversion of L-threonine, HCO(3)(-)/CO(2) and ATP to give threonylcarbamoyl-AMP (TC-AMP) as the acyladenylate intermediate, with the release of diphosphate. Required for normal translation, by ensuring translation fidelity at the level of codon recognition, appropriate translation initiation selection and maintenance of reading frame. Also involved in telomere replication. Binds to single-stranded telomeric (ssTG) DNA and positively regulates telomere length.</text>
</comment>
<dbReference type="Pfam" id="PF03481">
    <property type="entry name" value="Sua5_C"/>
    <property type="match status" value="1"/>
</dbReference>
<evidence type="ECO:0000313" key="18">
    <source>
        <dbReference type="Proteomes" id="UP001149079"/>
    </source>
</evidence>
<reference evidence="17" key="1">
    <citation type="submission" date="2022-11" db="EMBL/GenBank/DDBJ databases">
        <authorList>
            <person name="Petersen C."/>
        </authorList>
    </citation>
    <scope>NUCLEOTIDE SEQUENCE</scope>
    <source>
        <strain evidence="17">IBT 22155</strain>
    </source>
</reference>
<comment type="subcellular location">
    <subcellularLocation>
        <location evidence="1 14">Cytoplasm</location>
    </subcellularLocation>
</comment>
<evidence type="ECO:0000256" key="5">
    <source>
        <dbReference type="ARBA" id="ARBA00022490"/>
    </source>
</evidence>
<dbReference type="PIRSF" id="PIRSF004930">
    <property type="entry name" value="Tln_factor_SUA5"/>
    <property type="match status" value="1"/>
</dbReference>
<keyword evidence="6 14" id="KW-0808">Transferase</keyword>
<dbReference type="SUPFAM" id="SSF55821">
    <property type="entry name" value="YrdC/RibB"/>
    <property type="match status" value="1"/>
</dbReference>
<evidence type="ECO:0000256" key="9">
    <source>
        <dbReference type="ARBA" id="ARBA00022741"/>
    </source>
</evidence>
<evidence type="ECO:0000256" key="12">
    <source>
        <dbReference type="ARBA" id="ARBA00048366"/>
    </source>
</evidence>
<dbReference type="EC" id="2.7.7.87" evidence="3 14"/>
<keyword evidence="18" id="KW-1185">Reference proteome</keyword>
<feature type="binding site" evidence="15">
    <location>
        <position position="163"/>
    </location>
    <ligand>
        <name>L-threonine</name>
        <dbReference type="ChEBI" id="CHEBI:57926"/>
    </ligand>
</feature>
<dbReference type="GO" id="GO:0003725">
    <property type="term" value="F:double-stranded RNA binding"/>
    <property type="evidence" value="ECO:0007669"/>
    <property type="project" value="UniProtKB-UniRule"/>
</dbReference>
<dbReference type="RefSeq" id="XP_056524246.1">
    <property type="nucleotide sequence ID" value="XM_056662133.1"/>
</dbReference>
<dbReference type="InterPro" id="IPR006070">
    <property type="entry name" value="Sua5-like_dom"/>
</dbReference>
<evidence type="ECO:0000256" key="6">
    <source>
        <dbReference type="ARBA" id="ARBA00022679"/>
    </source>
</evidence>
<dbReference type="GO" id="GO:0061710">
    <property type="term" value="F:L-threonylcarbamoyladenylate synthase"/>
    <property type="evidence" value="ECO:0007669"/>
    <property type="project" value="UniProtKB-EC"/>
</dbReference>
<dbReference type="InterPro" id="IPR038385">
    <property type="entry name" value="Sua5/YwlC_C"/>
</dbReference>
<dbReference type="GO" id="GO:0005737">
    <property type="term" value="C:cytoplasm"/>
    <property type="evidence" value="ECO:0007669"/>
    <property type="project" value="UniProtKB-SubCell"/>
</dbReference>
<feature type="binding site" evidence="15">
    <location>
        <position position="280"/>
    </location>
    <ligand>
        <name>ATP</name>
        <dbReference type="ChEBI" id="CHEBI:30616"/>
    </ligand>
</feature>
<evidence type="ECO:0000256" key="1">
    <source>
        <dbReference type="ARBA" id="ARBA00004496"/>
    </source>
</evidence>
<feature type="binding site" evidence="15">
    <location>
        <position position="92"/>
    </location>
    <ligand>
        <name>L-threonine</name>
        <dbReference type="ChEBI" id="CHEBI:57926"/>
    </ligand>
</feature>
<dbReference type="GO" id="GO:0006450">
    <property type="term" value="P:regulation of translational fidelity"/>
    <property type="evidence" value="ECO:0007669"/>
    <property type="project" value="TreeGrafter"/>
</dbReference>
<feature type="binding site" evidence="15">
    <location>
        <position position="183"/>
    </location>
    <ligand>
        <name>L-threonine</name>
        <dbReference type="ChEBI" id="CHEBI:57926"/>
    </ligand>
</feature>
<feature type="binding site" evidence="15">
    <location>
        <position position="193"/>
    </location>
    <ligand>
        <name>ATP</name>
        <dbReference type="ChEBI" id="CHEBI:30616"/>
    </ligand>
</feature>
<evidence type="ECO:0000256" key="10">
    <source>
        <dbReference type="ARBA" id="ARBA00022840"/>
    </source>
</evidence>
<dbReference type="EMBL" id="JAPQKL010000002">
    <property type="protein sequence ID" value="KAJ5142602.1"/>
    <property type="molecule type" value="Genomic_DNA"/>
</dbReference>
<protein>
    <recommendedName>
        <fullName evidence="4 14">Threonylcarbamoyl-AMP synthase</fullName>
        <shortName evidence="14">TC-AMP synthase</shortName>
        <ecNumber evidence="3 14">2.7.7.87</ecNumber>
    </recommendedName>
    <alternativeName>
        <fullName evidence="11 14">L-threonylcarbamoyladenylate synthase</fullName>
    </alternativeName>
</protein>
<feature type="binding site" evidence="15">
    <location>
        <position position="87"/>
    </location>
    <ligand>
        <name>ATP</name>
        <dbReference type="ChEBI" id="CHEBI:30616"/>
    </ligand>
</feature>
<dbReference type="OrthoDB" id="412787at2759"/>
<dbReference type="InterPro" id="IPR050156">
    <property type="entry name" value="TC-AMP_synthase_SUA5"/>
</dbReference>
<dbReference type="PANTHER" id="PTHR17490">
    <property type="entry name" value="SUA5"/>
    <property type="match status" value="1"/>
</dbReference>
<accession>A0A9W9H9K3</accession>
<comment type="caution">
    <text evidence="17">The sequence shown here is derived from an EMBL/GenBank/DDBJ whole genome shotgun (WGS) entry which is preliminary data.</text>
</comment>
<comment type="catalytic activity">
    <reaction evidence="12 14">
        <text>L-threonine + hydrogencarbonate + ATP = L-threonylcarbamoyladenylate + diphosphate + H2O</text>
        <dbReference type="Rhea" id="RHEA:36407"/>
        <dbReference type="ChEBI" id="CHEBI:15377"/>
        <dbReference type="ChEBI" id="CHEBI:17544"/>
        <dbReference type="ChEBI" id="CHEBI:30616"/>
        <dbReference type="ChEBI" id="CHEBI:33019"/>
        <dbReference type="ChEBI" id="CHEBI:57926"/>
        <dbReference type="ChEBI" id="CHEBI:73682"/>
        <dbReference type="EC" id="2.7.7.87"/>
    </reaction>
</comment>
<evidence type="ECO:0000256" key="2">
    <source>
        <dbReference type="ARBA" id="ARBA00007663"/>
    </source>
</evidence>
<evidence type="ECO:0000256" key="11">
    <source>
        <dbReference type="ARBA" id="ARBA00029774"/>
    </source>
</evidence>
<dbReference type="GeneID" id="81401303"/>
<name>A0A9W9H9K3_9EURO</name>
<organism evidence="17 18">
    <name type="scientific">Penicillium bovifimosum</name>
    <dbReference type="NCBI Taxonomy" id="126998"/>
    <lineage>
        <taxon>Eukaryota</taxon>
        <taxon>Fungi</taxon>
        <taxon>Dikarya</taxon>
        <taxon>Ascomycota</taxon>
        <taxon>Pezizomycotina</taxon>
        <taxon>Eurotiomycetes</taxon>
        <taxon>Eurotiomycetidae</taxon>
        <taxon>Eurotiales</taxon>
        <taxon>Aspergillaceae</taxon>
        <taxon>Penicillium</taxon>
    </lineage>
</organism>
<gene>
    <name evidence="17" type="ORF">N7515_001389</name>
</gene>
<dbReference type="Pfam" id="PF01300">
    <property type="entry name" value="Sua5_yciO_yrdC"/>
    <property type="match status" value="1"/>
</dbReference>
<dbReference type="AlphaFoldDB" id="A0A9W9H9K3"/>
<keyword evidence="10 14" id="KW-0067">ATP-binding</keyword>
<keyword evidence="8 14" id="KW-0548">Nucleotidyltransferase</keyword>
<dbReference type="GO" id="GO:0002949">
    <property type="term" value="P:tRNA threonylcarbamoyladenosine modification"/>
    <property type="evidence" value="ECO:0007669"/>
    <property type="project" value="UniProtKB-ARBA"/>
</dbReference>
<dbReference type="InterPro" id="IPR010923">
    <property type="entry name" value="T(6)A37_SUA5"/>
</dbReference>
<dbReference type="InterPro" id="IPR005145">
    <property type="entry name" value="Sua5_C"/>
</dbReference>
<evidence type="ECO:0000256" key="4">
    <source>
        <dbReference type="ARBA" id="ARBA00015492"/>
    </source>
</evidence>
<dbReference type="FunFam" id="3.90.870.10:FF:000008">
    <property type="entry name" value="Threonylcarbamoyl-AMP synthase"/>
    <property type="match status" value="1"/>
</dbReference>
<reference evidence="17" key="2">
    <citation type="journal article" date="2023" name="IMA Fungus">
        <title>Comparative genomic study of the Penicillium genus elucidates a diverse pangenome and 15 lateral gene transfer events.</title>
        <authorList>
            <person name="Petersen C."/>
            <person name="Sorensen T."/>
            <person name="Nielsen M.R."/>
            <person name="Sondergaard T.E."/>
            <person name="Sorensen J.L."/>
            <person name="Fitzpatrick D.A."/>
            <person name="Frisvad J.C."/>
            <person name="Nielsen K.L."/>
        </authorList>
    </citation>
    <scope>NUCLEOTIDE SEQUENCE</scope>
    <source>
        <strain evidence="17">IBT 22155</strain>
    </source>
</reference>
<keyword evidence="5 14" id="KW-0963">Cytoplasm</keyword>
<evidence type="ECO:0000256" key="3">
    <source>
        <dbReference type="ARBA" id="ARBA00012584"/>
    </source>
</evidence>
<sequence length="430" mass="45944">MSTQTRILSVQRLSQGPGDLSLAEWWAKERSQQTPESKAIEEAAELLRSSDLPVAFPTETVYGLGADATRSSSVQGIYRAKQRPSDNPLIVHIDSLDMLERLLNPTLRSSPTGTKTPSISIPPIYKPLIDKFWPGALTIILPNSSGSPLAPEVTSKLTTFGVRMPSSPLARLLIHATDRPLAAPSANASTKPSPTTAQHVYHDLQGRIDLILDGGASGVGVESTVVDGLCDPPAILRPGGIGIDEIRKCEGWETVAVGYKDGSLDVKEVPRAPGMKYRHYSPKARVVLFEPSSSQAGVVKHVKADLKDTAIGAHNIGIIRTRNWKLGLELASEDQIAKTSSPVPSPVENVISFPVPVPDTGSNGRAKMAYDYHLGSDAVSIAHGLFAALRGLDELDVDVIYVEGVPDSEGDLAAAVMNRLRKAAGAELRV</sequence>
<dbReference type="PROSITE" id="PS51163">
    <property type="entry name" value="YRDC"/>
    <property type="match status" value="1"/>
</dbReference>
<feature type="domain" description="YrdC-like" evidence="16">
    <location>
        <begin position="37"/>
        <end position="241"/>
    </location>
</feature>
<dbReference type="Gene3D" id="3.90.870.10">
    <property type="entry name" value="DHBP synthase"/>
    <property type="match status" value="1"/>
</dbReference>
<dbReference type="Proteomes" id="UP001149079">
    <property type="component" value="Unassembled WGS sequence"/>
</dbReference>
<comment type="similarity">
    <text evidence="2 14">Belongs to the SUA5 family.</text>
</comment>